<dbReference type="STRING" id="93057.EU95_0361"/>
<evidence type="ECO:0000256" key="1">
    <source>
        <dbReference type="SAM" id="Phobius"/>
    </source>
</evidence>
<evidence type="ECO:0000313" key="2">
    <source>
        <dbReference type="EMBL" id="KGF97263.1"/>
    </source>
</evidence>
<accession>A0A0A2AA07</accession>
<dbReference type="EMBL" id="JNAL01000006">
    <property type="protein sequence ID" value="KGF97263.1"/>
    <property type="molecule type" value="Genomic_DNA"/>
</dbReference>
<keyword evidence="1" id="KW-1133">Transmembrane helix</keyword>
<reference evidence="3" key="1">
    <citation type="journal article" date="2014" name="Sci. Data">
        <title>Genomes of diverse isolates of the marine cyanobacterium Prochlorococcus.</title>
        <authorList>
            <person name="Biller S."/>
            <person name="Berube P."/>
            <person name="Thompson J."/>
            <person name="Kelly L."/>
            <person name="Roggensack S."/>
            <person name="Awad L."/>
            <person name="Roache-Johnson K."/>
            <person name="Ding H."/>
            <person name="Giovannoni S.J."/>
            <person name="Moore L.R."/>
            <person name="Chisholm S.W."/>
        </authorList>
    </citation>
    <scope>NUCLEOTIDE SEQUENCE [LARGE SCALE GENOMIC DNA]</scope>
    <source>
        <strain evidence="3">MIT 9201</strain>
    </source>
</reference>
<organism evidence="2 3">
    <name type="scientific">Prochlorococcus marinus str. MIT 9201</name>
    <dbReference type="NCBI Taxonomy" id="93057"/>
    <lineage>
        <taxon>Bacteria</taxon>
        <taxon>Bacillati</taxon>
        <taxon>Cyanobacteriota</taxon>
        <taxon>Cyanophyceae</taxon>
        <taxon>Synechococcales</taxon>
        <taxon>Prochlorococcaceae</taxon>
        <taxon>Prochlorococcus</taxon>
    </lineage>
</organism>
<evidence type="ECO:0000313" key="3">
    <source>
        <dbReference type="Proteomes" id="UP000030355"/>
    </source>
</evidence>
<gene>
    <name evidence="2" type="ORF">EU95_0361</name>
</gene>
<proteinExistence type="predicted"/>
<protein>
    <submittedName>
        <fullName evidence="2">Uncharacterized protein</fullName>
    </submittedName>
</protein>
<keyword evidence="1" id="KW-0812">Transmembrane</keyword>
<comment type="caution">
    <text evidence="2">The sequence shown here is derived from an EMBL/GenBank/DDBJ whole genome shotgun (WGS) entry which is preliminary data.</text>
</comment>
<dbReference type="Proteomes" id="UP000030355">
    <property type="component" value="Unassembled WGS sequence"/>
</dbReference>
<feature type="transmembrane region" description="Helical" evidence="1">
    <location>
        <begin position="20"/>
        <end position="41"/>
    </location>
</feature>
<keyword evidence="1" id="KW-0472">Membrane</keyword>
<name>A0A0A2AA07_PROMR</name>
<dbReference type="AlphaFoldDB" id="A0A0A2AA07"/>
<sequence length="52" mass="5877">MPIPPHLPQLQYGYDDGFTTIVFGLIGSCLGCILILLISFFEFKFKKQNSKP</sequence>
<dbReference type="eggNOG" id="ENOG5030TR0">
    <property type="taxonomic scope" value="Bacteria"/>
</dbReference>